<evidence type="ECO:0000313" key="1">
    <source>
        <dbReference type="EMBL" id="PWJ74089.1"/>
    </source>
</evidence>
<sequence>MKINMSIEEILQRTELLDNLIKKDLSMPGRLSWIISDNFDELKKVTDKFRQKQALIGQKFIDAGKTTTTKDGNVEIMPEFFSEYASSIQELLEIMREVDIQLIPIEEFRKLDILSVLDVKALSFMTDK</sequence>
<comment type="caution">
    <text evidence="1">The sequence shown here is derived from an EMBL/GenBank/DDBJ whole genome shotgun (WGS) entry which is preliminary data.</text>
</comment>
<dbReference type="RefSeq" id="WP_109747427.1">
    <property type="nucleotide sequence ID" value="NZ_JANKBI010000009.1"/>
</dbReference>
<dbReference type="EMBL" id="QGGY01000010">
    <property type="protein sequence ID" value="PWJ74089.1"/>
    <property type="molecule type" value="Genomic_DNA"/>
</dbReference>
<name>A0AB73T1M8_9FIRM</name>
<reference evidence="1 2" key="1">
    <citation type="submission" date="2018-05" db="EMBL/GenBank/DDBJ databases">
        <authorList>
            <person name="Goeker M."/>
            <person name="Huntemann M."/>
            <person name="Clum A."/>
            <person name="Pillay M."/>
            <person name="Palaniappan K."/>
            <person name="Varghese N."/>
            <person name="Mikhailova N."/>
            <person name="Stamatis D."/>
            <person name="Reddy T."/>
            <person name="Daum C."/>
            <person name="Shapiro N."/>
            <person name="Ivanova N."/>
            <person name="Kyrpides N."/>
            <person name="Woyke T."/>
        </authorList>
    </citation>
    <scope>NUCLEOTIDE SEQUENCE [LARGE SCALE GENOMIC DNA]</scope>
    <source>
        <strain evidence="1 2">DSM 26524</strain>
    </source>
</reference>
<evidence type="ECO:0000313" key="2">
    <source>
        <dbReference type="Proteomes" id="UP000245412"/>
    </source>
</evidence>
<organism evidence="1 2">
    <name type="scientific">Murimonas intestini</name>
    <dbReference type="NCBI Taxonomy" id="1337051"/>
    <lineage>
        <taxon>Bacteria</taxon>
        <taxon>Bacillati</taxon>
        <taxon>Bacillota</taxon>
        <taxon>Clostridia</taxon>
        <taxon>Lachnospirales</taxon>
        <taxon>Lachnospiraceae</taxon>
        <taxon>Murimonas</taxon>
    </lineage>
</organism>
<dbReference type="AlphaFoldDB" id="A0AB73T1M8"/>
<protein>
    <submittedName>
        <fullName evidence="1">Uncharacterized protein</fullName>
    </submittedName>
</protein>
<gene>
    <name evidence="1" type="ORF">C7383_110129</name>
</gene>
<proteinExistence type="predicted"/>
<keyword evidence="2" id="KW-1185">Reference proteome</keyword>
<accession>A0AB73T1M8</accession>
<dbReference type="Proteomes" id="UP000245412">
    <property type="component" value="Unassembled WGS sequence"/>
</dbReference>